<proteinExistence type="predicted"/>
<keyword evidence="2" id="KW-1185">Reference proteome</keyword>
<sequence>MTRVGEGESGLSNLQDQVEGGQEVWGGVTVVAVLHVHPSGRLLPLSLPGVVRCPVISGAYPCSYLPPVVPYQWIYDKGKKVQVHSPPITRRMVPTSEPRNLPLAALTPIQLTKGTGCLKHGISHLNIHKLPKTATQHPNTALQHPNTASQSVHNHSITTAFLHSIPESFVYSITVCPQPQHHNSFPTQHSSILPTKHHSNFPTQHHSLSTTTASLHTTTASQHIIIITASQHIIITACPQTNHSHLHIPTFSPPCTPLPAAVPLP</sequence>
<evidence type="ECO:0000313" key="1">
    <source>
        <dbReference type="EMBL" id="KAK3867277.1"/>
    </source>
</evidence>
<dbReference type="Proteomes" id="UP001286313">
    <property type="component" value="Unassembled WGS sequence"/>
</dbReference>
<gene>
    <name evidence="1" type="ORF">Pcinc_027266</name>
</gene>
<protein>
    <submittedName>
        <fullName evidence="1">Uncharacterized protein</fullName>
    </submittedName>
</protein>
<reference evidence="1" key="1">
    <citation type="submission" date="2023-10" db="EMBL/GenBank/DDBJ databases">
        <title>Genome assemblies of two species of porcelain crab, Petrolisthes cinctipes and Petrolisthes manimaculis (Anomura: Porcellanidae).</title>
        <authorList>
            <person name="Angst P."/>
        </authorList>
    </citation>
    <scope>NUCLEOTIDE SEQUENCE</scope>
    <source>
        <strain evidence="1">PB745_01</strain>
        <tissue evidence="1">Gill</tissue>
    </source>
</reference>
<comment type="caution">
    <text evidence="1">The sequence shown here is derived from an EMBL/GenBank/DDBJ whole genome shotgun (WGS) entry which is preliminary data.</text>
</comment>
<dbReference type="EMBL" id="JAWQEG010003247">
    <property type="protein sequence ID" value="KAK3867277.1"/>
    <property type="molecule type" value="Genomic_DNA"/>
</dbReference>
<organism evidence="1 2">
    <name type="scientific">Petrolisthes cinctipes</name>
    <name type="common">Flat porcelain crab</name>
    <dbReference type="NCBI Taxonomy" id="88211"/>
    <lineage>
        <taxon>Eukaryota</taxon>
        <taxon>Metazoa</taxon>
        <taxon>Ecdysozoa</taxon>
        <taxon>Arthropoda</taxon>
        <taxon>Crustacea</taxon>
        <taxon>Multicrustacea</taxon>
        <taxon>Malacostraca</taxon>
        <taxon>Eumalacostraca</taxon>
        <taxon>Eucarida</taxon>
        <taxon>Decapoda</taxon>
        <taxon>Pleocyemata</taxon>
        <taxon>Anomura</taxon>
        <taxon>Galatheoidea</taxon>
        <taxon>Porcellanidae</taxon>
        <taxon>Petrolisthes</taxon>
    </lineage>
</organism>
<dbReference type="AlphaFoldDB" id="A0AAE1K931"/>
<name>A0AAE1K931_PETCI</name>
<evidence type="ECO:0000313" key="2">
    <source>
        <dbReference type="Proteomes" id="UP001286313"/>
    </source>
</evidence>
<accession>A0AAE1K931</accession>